<dbReference type="PANTHER" id="PTHR33047">
    <property type="entry name" value="PROTEIN TAR1"/>
    <property type="match status" value="1"/>
</dbReference>
<gene>
    <name evidence="1" type="ORF">CQW23_33492</name>
</gene>
<reference evidence="1 2" key="1">
    <citation type="journal article" date="2017" name="Genome Biol.">
        <title>New reference genome sequences of hot pepper reveal the massive evolution of plant disease-resistance genes by retroduplication.</title>
        <authorList>
            <person name="Kim S."/>
            <person name="Park J."/>
            <person name="Yeom S.I."/>
            <person name="Kim Y.M."/>
            <person name="Seo E."/>
            <person name="Kim K.T."/>
            <person name="Kim M.S."/>
            <person name="Lee J.M."/>
            <person name="Cheong K."/>
            <person name="Shin H.S."/>
            <person name="Kim S.B."/>
            <person name="Han K."/>
            <person name="Lee J."/>
            <person name="Park M."/>
            <person name="Lee H.A."/>
            <person name="Lee H.Y."/>
            <person name="Lee Y."/>
            <person name="Oh S."/>
            <person name="Lee J.H."/>
            <person name="Choi E."/>
            <person name="Choi E."/>
            <person name="Lee S.E."/>
            <person name="Jeon J."/>
            <person name="Kim H."/>
            <person name="Choi G."/>
            <person name="Song H."/>
            <person name="Lee J."/>
            <person name="Lee S.C."/>
            <person name="Kwon J.K."/>
            <person name="Lee H.Y."/>
            <person name="Koo N."/>
            <person name="Hong Y."/>
            <person name="Kim R.W."/>
            <person name="Kang W.H."/>
            <person name="Huh J.H."/>
            <person name="Kang B.C."/>
            <person name="Yang T.J."/>
            <person name="Lee Y.H."/>
            <person name="Bennetzen J.L."/>
            <person name="Choi D."/>
        </authorList>
    </citation>
    <scope>NUCLEOTIDE SEQUENCE [LARGE SCALE GENOMIC DNA]</scope>
    <source>
        <strain evidence="2">cv. PBC81</strain>
    </source>
</reference>
<evidence type="ECO:0008006" key="3">
    <source>
        <dbReference type="Google" id="ProtNLM"/>
    </source>
</evidence>
<dbReference type="Proteomes" id="UP000224567">
    <property type="component" value="Unassembled WGS sequence"/>
</dbReference>
<reference evidence="2" key="2">
    <citation type="journal article" date="2017" name="J. Anim. Genet.">
        <title>Multiple reference genome sequences of hot pepper reveal the massive evolution of plant disease resistance genes by retroduplication.</title>
        <authorList>
            <person name="Kim S."/>
            <person name="Park J."/>
            <person name="Yeom S.-I."/>
            <person name="Kim Y.-M."/>
            <person name="Seo E."/>
            <person name="Kim K.-T."/>
            <person name="Kim M.-S."/>
            <person name="Lee J.M."/>
            <person name="Cheong K."/>
            <person name="Shin H.-S."/>
            <person name="Kim S.-B."/>
            <person name="Han K."/>
            <person name="Lee J."/>
            <person name="Park M."/>
            <person name="Lee H.-A."/>
            <person name="Lee H.-Y."/>
            <person name="Lee Y."/>
            <person name="Oh S."/>
            <person name="Lee J.H."/>
            <person name="Choi E."/>
            <person name="Choi E."/>
            <person name="Lee S.E."/>
            <person name="Jeon J."/>
            <person name="Kim H."/>
            <person name="Choi G."/>
            <person name="Song H."/>
            <person name="Lee J."/>
            <person name="Lee S.-C."/>
            <person name="Kwon J.-K."/>
            <person name="Lee H.-Y."/>
            <person name="Koo N."/>
            <person name="Hong Y."/>
            <person name="Kim R.W."/>
            <person name="Kang W.-H."/>
            <person name="Huh J.H."/>
            <person name="Kang B.-C."/>
            <person name="Yang T.-J."/>
            <person name="Lee Y.-H."/>
            <person name="Bennetzen J.L."/>
            <person name="Choi D."/>
        </authorList>
    </citation>
    <scope>NUCLEOTIDE SEQUENCE [LARGE SCALE GENOMIC DNA]</scope>
    <source>
        <strain evidence="2">cv. PBC81</strain>
    </source>
</reference>
<organism evidence="1 2">
    <name type="scientific">Capsicum baccatum</name>
    <name type="common">Peruvian pepper</name>
    <dbReference type="NCBI Taxonomy" id="33114"/>
    <lineage>
        <taxon>Eukaryota</taxon>
        <taxon>Viridiplantae</taxon>
        <taxon>Streptophyta</taxon>
        <taxon>Embryophyta</taxon>
        <taxon>Tracheophyta</taxon>
        <taxon>Spermatophyta</taxon>
        <taxon>Magnoliopsida</taxon>
        <taxon>eudicotyledons</taxon>
        <taxon>Gunneridae</taxon>
        <taxon>Pentapetalae</taxon>
        <taxon>asterids</taxon>
        <taxon>lamiids</taxon>
        <taxon>Solanales</taxon>
        <taxon>Solanaceae</taxon>
        <taxon>Solanoideae</taxon>
        <taxon>Capsiceae</taxon>
        <taxon>Capsicum</taxon>
    </lineage>
</organism>
<dbReference type="OrthoDB" id="1104274at2759"/>
<protein>
    <recommendedName>
        <fullName evidence="3">Senescence-associated protein</fullName>
    </recommendedName>
</protein>
<dbReference type="PANTHER" id="PTHR33047:SF41">
    <property type="entry name" value="REGULATOR OF RDNA TRANSCRIPTION PROTEIN 15"/>
    <property type="match status" value="1"/>
</dbReference>
<evidence type="ECO:0000313" key="1">
    <source>
        <dbReference type="EMBL" id="PHT26899.1"/>
    </source>
</evidence>
<keyword evidence="2" id="KW-1185">Reference proteome</keyword>
<name>A0A2G2V1Q5_CAPBA</name>
<proteinExistence type="predicted"/>
<comment type="caution">
    <text evidence="1">The sequence shown here is derived from an EMBL/GenBank/DDBJ whole genome shotgun (WGS) entry which is preliminary data.</text>
</comment>
<evidence type="ECO:0000313" key="2">
    <source>
        <dbReference type="Proteomes" id="UP000224567"/>
    </source>
</evidence>
<dbReference type="InterPro" id="IPR052997">
    <property type="entry name" value="RRT15-like"/>
</dbReference>
<accession>A0A2G2V1Q5</accession>
<dbReference type="EMBL" id="MLFT02000596">
    <property type="protein sequence ID" value="PHT26899.1"/>
    <property type="molecule type" value="Genomic_DNA"/>
</dbReference>
<dbReference type="AlphaFoldDB" id="A0A2G2V1Q5"/>
<sequence length="95" mass="10184">MIGKADIDRSKSNVAMNAWLPQASYPCSNFSDTSSFEFRRSKGSLGHAFTVRIRTGNQNHGCGLGSAACVLHLELAPRATSSTRRSHEGTASSKV</sequence>